<evidence type="ECO:0000256" key="2">
    <source>
        <dbReference type="ARBA" id="ARBA00022631"/>
    </source>
</evidence>
<accession>A0A1L9QM17</accession>
<dbReference type="GO" id="GO:0050385">
    <property type="term" value="F:ureidoglycolate lyase activity"/>
    <property type="evidence" value="ECO:0007669"/>
    <property type="project" value="UniProtKB-EC"/>
</dbReference>
<dbReference type="STRING" id="1925591.BI308_20610"/>
<dbReference type="SUPFAM" id="SSF51182">
    <property type="entry name" value="RmlC-like cupins"/>
    <property type="match status" value="1"/>
</dbReference>
<protein>
    <submittedName>
        <fullName evidence="5">Ureidoglycolate hydrolase</fullName>
    </submittedName>
</protein>
<keyword evidence="5" id="KW-0378">Hydrolase</keyword>
<dbReference type="InterPro" id="IPR024060">
    <property type="entry name" value="Ureidoglycolate_lyase_dom_sf"/>
</dbReference>
<comment type="caution">
    <text evidence="5">The sequence shown here is derived from an EMBL/GenBank/DDBJ whole genome shotgun (WGS) entry which is preliminary data.</text>
</comment>
<dbReference type="AlphaFoldDB" id="A0A1L9QM17"/>
<dbReference type="EMBL" id="MLAW01000047">
    <property type="protein sequence ID" value="OJJ20701.1"/>
    <property type="molecule type" value="Genomic_DNA"/>
</dbReference>
<evidence type="ECO:0000256" key="1">
    <source>
        <dbReference type="ARBA" id="ARBA00011738"/>
    </source>
</evidence>
<sequence length="220" mass="24686">MQTLGHPINYLAPDVPPELPWVDVPLVKATPESLAGYGQLVDDYESYSIEIVTWPTQGWRKLDPETGNQGGTTQGIFEFWWEGEILYGHNQAVGDRYLLGWSTNPGNAQSQTTPESGRSQVLLWHANYHPDGGQLFFPLENTPFVVPLALPGDEVKPEDFIAFYVEGHQGLYIHPNVWHEAVFPLADRAKFHDEQGKVHGRVSCNLAQEFGVFLSVPLIY</sequence>
<keyword evidence="6" id="KW-1185">Reference proteome</keyword>
<organism evidence="5 6">
    <name type="scientific">Roseofilum reptotaenium AO1-A</name>
    <dbReference type="NCBI Taxonomy" id="1925591"/>
    <lineage>
        <taxon>Bacteria</taxon>
        <taxon>Bacillati</taxon>
        <taxon>Cyanobacteriota</taxon>
        <taxon>Cyanophyceae</taxon>
        <taxon>Desertifilales</taxon>
        <taxon>Desertifilaceae</taxon>
        <taxon>Roseofilum</taxon>
    </lineage>
</organism>
<dbReference type="InterPro" id="IPR047233">
    <property type="entry name" value="UAH_cupin"/>
</dbReference>
<evidence type="ECO:0000313" key="5">
    <source>
        <dbReference type="EMBL" id="OJJ20701.1"/>
    </source>
</evidence>
<dbReference type="Pfam" id="PF04115">
    <property type="entry name" value="Ureidogly_lyase"/>
    <property type="match status" value="1"/>
</dbReference>
<keyword evidence="2" id="KW-0659">Purine metabolism</keyword>
<gene>
    <name evidence="5" type="ORF">BI308_20610</name>
</gene>
<name>A0A1L9QM17_9CYAN</name>
<comment type="subunit">
    <text evidence="1">Homodimer.</text>
</comment>
<comment type="catalytic activity">
    <reaction evidence="4">
        <text>(S)-ureidoglycolate = urea + glyoxylate</text>
        <dbReference type="Rhea" id="RHEA:11304"/>
        <dbReference type="ChEBI" id="CHEBI:16199"/>
        <dbReference type="ChEBI" id="CHEBI:36655"/>
        <dbReference type="ChEBI" id="CHEBI:57296"/>
        <dbReference type="EC" id="4.3.2.3"/>
    </reaction>
</comment>
<evidence type="ECO:0000313" key="6">
    <source>
        <dbReference type="Proteomes" id="UP000183940"/>
    </source>
</evidence>
<reference evidence="5" key="1">
    <citation type="submission" date="2016-10" db="EMBL/GenBank/DDBJ databases">
        <title>CRISPR-Cas defence system in Roseofilum reptotaenium: evidence of a bacteriophage-cyanobacterium arms race in the coral black band disease.</title>
        <authorList>
            <person name="Buerger P."/>
            <person name="Wood-Charlson E.M."/>
            <person name="Weynberg K.D."/>
            <person name="Willis B."/>
            <person name="Van Oppen M.J."/>
        </authorList>
    </citation>
    <scope>NUCLEOTIDE SEQUENCE [LARGE SCALE GENOMIC DNA]</scope>
    <source>
        <strain evidence="5">AO1-A</strain>
    </source>
</reference>
<dbReference type="GO" id="GO:0006144">
    <property type="term" value="P:purine nucleobase metabolic process"/>
    <property type="evidence" value="ECO:0007669"/>
    <property type="project" value="UniProtKB-KW"/>
</dbReference>
<dbReference type="InterPro" id="IPR011051">
    <property type="entry name" value="RmlC_Cupin_sf"/>
</dbReference>
<proteinExistence type="predicted"/>
<dbReference type="CDD" id="cd20298">
    <property type="entry name" value="cupin_UAH"/>
    <property type="match status" value="1"/>
</dbReference>
<dbReference type="GO" id="GO:0004848">
    <property type="term" value="F:ureidoglycolate hydrolase activity"/>
    <property type="evidence" value="ECO:0007669"/>
    <property type="project" value="InterPro"/>
</dbReference>
<evidence type="ECO:0000256" key="3">
    <source>
        <dbReference type="ARBA" id="ARBA00023239"/>
    </source>
</evidence>
<evidence type="ECO:0000256" key="4">
    <source>
        <dbReference type="ARBA" id="ARBA00047684"/>
    </source>
</evidence>
<dbReference type="Proteomes" id="UP000183940">
    <property type="component" value="Unassembled WGS sequence"/>
</dbReference>
<dbReference type="Gene3D" id="2.60.120.480">
    <property type="entry name" value="Ureidoglycolate hydrolase"/>
    <property type="match status" value="1"/>
</dbReference>
<keyword evidence="3" id="KW-0456">Lyase</keyword>
<dbReference type="GO" id="GO:0000256">
    <property type="term" value="P:allantoin catabolic process"/>
    <property type="evidence" value="ECO:0007669"/>
    <property type="project" value="InterPro"/>
</dbReference>
<dbReference type="InterPro" id="IPR007247">
    <property type="entry name" value="Ureidogly_lyase"/>
</dbReference>